<dbReference type="Gene3D" id="3.60.15.10">
    <property type="entry name" value="Ribonuclease Z/Hydroxyacylglutathione hydrolase-like"/>
    <property type="match status" value="1"/>
</dbReference>
<evidence type="ECO:0000313" key="2">
    <source>
        <dbReference type="EMBL" id="PKG29599.1"/>
    </source>
</evidence>
<evidence type="ECO:0000259" key="1">
    <source>
        <dbReference type="SMART" id="SM00849"/>
    </source>
</evidence>
<comment type="caution">
    <text evidence="2">The sequence shown here is derived from an EMBL/GenBank/DDBJ whole genome shotgun (WGS) entry which is preliminary data.</text>
</comment>
<dbReference type="Pfam" id="PF00753">
    <property type="entry name" value="Lactamase_B"/>
    <property type="match status" value="1"/>
</dbReference>
<sequence length="326" mass="37343">MMDSKIIFIERKFPSANMILIKDKRSILIDSGFKSDVTETEKFLIDNHVSPKDLNSIINTHYYSDHVGGNHYFQNKYKTHVAAHSLDAELINKANDEACSAEWLDQPVDPYHVDTYLNDGDVIETGTRRFEVIHTPGHTLGHISLYCVEEKTLICGDLFHANDVGWFNIFREGSVSLSLALHSLQKLSEMDINLSYSGHGNPISDPKLSINNAMVRIKKWLDSPEKYSWHACKRIFSFTLIMRDGLDEEEIDSYLIRCGWFNDMAIHSFHTSPKEFVSTLIDEMLRSGAASWQGKRLVASAEYNSPNMNVYEEHSKPKNWRKVHAD</sequence>
<gene>
    <name evidence="2" type="ORF">CWS20_06935</name>
</gene>
<reference evidence="2 3" key="1">
    <citation type="journal article" date="2010" name="Int. J. Syst. Evol. Microbiol.">
        <title>Bacillus horneckiae sp. nov., isolated from a spacecraft-assembly clean room.</title>
        <authorList>
            <person name="Vaishampayan P."/>
            <person name="Probst A."/>
            <person name="Krishnamurthi S."/>
            <person name="Ghosh S."/>
            <person name="Osman S."/>
            <person name="McDowall A."/>
            <person name="Ruckmani A."/>
            <person name="Mayilraj S."/>
            <person name="Venkateswaran K."/>
        </authorList>
    </citation>
    <scope>NUCLEOTIDE SEQUENCE [LARGE SCALE GENOMIC DNA]</scope>
    <source>
        <strain evidence="3">1PO1SC</strain>
    </source>
</reference>
<name>A0A2N0ZJ92_9BACI</name>
<dbReference type="InterPro" id="IPR001279">
    <property type="entry name" value="Metallo-B-lactamas"/>
</dbReference>
<dbReference type="InterPro" id="IPR050855">
    <property type="entry name" value="NDM-1-like"/>
</dbReference>
<keyword evidence="2" id="KW-0378">Hydrolase</keyword>
<proteinExistence type="predicted"/>
<dbReference type="InterPro" id="IPR036866">
    <property type="entry name" value="RibonucZ/Hydroxyglut_hydro"/>
</dbReference>
<keyword evidence="3" id="KW-1185">Reference proteome</keyword>
<dbReference type="AlphaFoldDB" id="A0A2N0ZJ92"/>
<feature type="domain" description="Metallo-beta-lactamase" evidence="1">
    <location>
        <begin position="15"/>
        <end position="199"/>
    </location>
</feature>
<dbReference type="GO" id="GO:0016787">
    <property type="term" value="F:hydrolase activity"/>
    <property type="evidence" value="ECO:0007669"/>
    <property type="project" value="UniProtKB-KW"/>
</dbReference>
<organism evidence="2 3">
    <name type="scientific">Cytobacillus horneckiae</name>
    <dbReference type="NCBI Taxonomy" id="549687"/>
    <lineage>
        <taxon>Bacteria</taxon>
        <taxon>Bacillati</taxon>
        <taxon>Bacillota</taxon>
        <taxon>Bacilli</taxon>
        <taxon>Bacillales</taxon>
        <taxon>Bacillaceae</taxon>
        <taxon>Cytobacillus</taxon>
    </lineage>
</organism>
<dbReference type="SMART" id="SM00849">
    <property type="entry name" value="Lactamase_B"/>
    <property type="match status" value="1"/>
</dbReference>
<evidence type="ECO:0000313" key="3">
    <source>
        <dbReference type="Proteomes" id="UP000233343"/>
    </source>
</evidence>
<dbReference type="Proteomes" id="UP000233343">
    <property type="component" value="Unassembled WGS sequence"/>
</dbReference>
<accession>A0A2N0ZJ92</accession>
<dbReference type="SUPFAM" id="SSF56281">
    <property type="entry name" value="Metallo-hydrolase/oxidoreductase"/>
    <property type="match status" value="1"/>
</dbReference>
<dbReference type="EMBL" id="PISD01000013">
    <property type="protein sequence ID" value="PKG29599.1"/>
    <property type="molecule type" value="Genomic_DNA"/>
</dbReference>
<protein>
    <submittedName>
        <fullName evidence="2">MBL fold metallo-hydrolase</fullName>
    </submittedName>
</protein>
<dbReference type="PANTHER" id="PTHR42951">
    <property type="entry name" value="METALLO-BETA-LACTAMASE DOMAIN-CONTAINING"/>
    <property type="match status" value="1"/>
</dbReference>